<evidence type="ECO:0000256" key="1">
    <source>
        <dbReference type="SAM" id="MobiDB-lite"/>
    </source>
</evidence>
<organism evidence="2 3">
    <name type="scientific">Deinococcus seoulensis</name>
    <dbReference type="NCBI Taxonomy" id="1837379"/>
    <lineage>
        <taxon>Bacteria</taxon>
        <taxon>Thermotogati</taxon>
        <taxon>Deinococcota</taxon>
        <taxon>Deinococci</taxon>
        <taxon>Deinococcales</taxon>
        <taxon>Deinococcaceae</taxon>
        <taxon>Deinococcus</taxon>
    </lineage>
</organism>
<feature type="compositionally biased region" description="Basic and acidic residues" evidence="1">
    <location>
        <begin position="30"/>
        <end position="41"/>
    </location>
</feature>
<sequence length="74" mass="8191">MQACTSSSDRNRPYTRPRLSMVSGMGAGRPLEDREAERPSENRVMNTTFACRARLRDGAAARSPEATGRTPHLK</sequence>
<comment type="caution">
    <text evidence="2">The sequence shown here is derived from an EMBL/GenBank/DDBJ whole genome shotgun (WGS) entry which is preliminary data.</text>
</comment>
<proteinExistence type="predicted"/>
<gene>
    <name evidence="2" type="ORF">GCM10008959_16800</name>
</gene>
<evidence type="ECO:0000313" key="3">
    <source>
        <dbReference type="Proteomes" id="UP000634308"/>
    </source>
</evidence>
<keyword evidence="3" id="KW-1185">Reference proteome</keyword>
<protein>
    <submittedName>
        <fullName evidence="2">Uncharacterized protein</fullName>
    </submittedName>
</protein>
<reference evidence="3" key="1">
    <citation type="journal article" date="2019" name="Int. J. Syst. Evol. Microbiol.">
        <title>The Global Catalogue of Microorganisms (GCM) 10K type strain sequencing project: providing services to taxonomists for standard genome sequencing and annotation.</title>
        <authorList>
            <consortium name="The Broad Institute Genomics Platform"/>
            <consortium name="The Broad Institute Genome Sequencing Center for Infectious Disease"/>
            <person name="Wu L."/>
            <person name="Ma J."/>
        </authorList>
    </citation>
    <scope>NUCLEOTIDE SEQUENCE [LARGE SCALE GENOMIC DNA]</scope>
    <source>
        <strain evidence="3">JCM 31404</strain>
    </source>
</reference>
<dbReference type="EMBL" id="BMQM01000008">
    <property type="protein sequence ID" value="GGR55711.1"/>
    <property type="molecule type" value="Genomic_DNA"/>
</dbReference>
<feature type="region of interest" description="Disordered" evidence="1">
    <location>
        <begin position="1"/>
        <end position="74"/>
    </location>
</feature>
<accession>A0ABQ2RRZ3</accession>
<name>A0ABQ2RRZ3_9DEIO</name>
<evidence type="ECO:0000313" key="2">
    <source>
        <dbReference type="EMBL" id="GGR55711.1"/>
    </source>
</evidence>
<dbReference type="Proteomes" id="UP000634308">
    <property type="component" value="Unassembled WGS sequence"/>
</dbReference>